<dbReference type="EMBL" id="JACCJZ010000004">
    <property type="protein sequence ID" value="NYZ61512.1"/>
    <property type="molecule type" value="Genomic_DNA"/>
</dbReference>
<dbReference type="CDD" id="cd03019">
    <property type="entry name" value="DsbA_DsbA"/>
    <property type="match status" value="1"/>
</dbReference>
<dbReference type="InterPro" id="IPR050824">
    <property type="entry name" value="Thiol_disulfide_DsbA"/>
</dbReference>
<dbReference type="Pfam" id="PF13462">
    <property type="entry name" value="Thioredoxin_4"/>
    <property type="match status" value="1"/>
</dbReference>
<dbReference type="InterPro" id="IPR036249">
    <property type="entry name" value="Thioredoxin-like_sf"/>
</dbReference>
<dbReference type="Proteomes" id="UP000589896">
    <property type="component" value="Unassembled WGS sequence"/>
</dbReference>
<dbReference type="AlphaFoldDB" id="A0A7Z0QMR6"/>
<dbReference type="PANTHER" id="PTHR35891">
    <property type="entry name" value="THIOL:DISULFIDE INTERCHANGE PROTEIN DSBA"/>
    <property type="match status" value="1"/>
</dbReference>
<gene>
    <name evidence="3" type="ORF">H0E82_01860</name>
</gene>
<feature type="domain" description="Thioredoxin-like fold" evidence="2">
    <location>
        <begin position="40"/>
        <end position="189"/>
    </location>
</feature>
<evidence type="ECO:0000313" key="3">
    <source>
        <dbReference type="EMBL" id="NYZ61512.1"/>
    </source>
</evidence>
<comment type="caution">
    <text evidence="3">The sequence shown here is derived from an EMBL/GenBank/DDBJ whole genome shotgun (WGS) entry which is preliminary data.</text>
</comment>
<keyword evidence="4" id="KW-1185">Reference proteome</keyword>
<accession>A0A7Z0QMR6</accession>
<organism evidence="3 4">
    <name type="scientific">Luteimonas deserti</name>
    <dbReference type="NCBI Taxonomy" id="2752306"/>
    <lineage>
        <taxon>Bacteria</taxon>
        <taxon>Pseudomonadati</taxon>
        <taxon>Pseudomonadota</taxon>
        <taxon>Gammaproteobacteria</taxon>
        <taxon>Lysobacterales</taxon>
        <taxon>Lysobacteraceae</taxon>
        <taxon>Luteimonas</taxon>
    </lineage>
</organism>
<evidence type="ECO:0000256" key="1">
    <source>
        <dbReference type="ARBA" id="ARBA00022729"/>
    </source>
</evidence>
<reference evidence="3 4" key="1">
    <citation type="submission" date="2020-07" db="EMBL/GenBank/DDBJ databases">
        <title>isolation of Luteimonas sp. SJ-16.</title>
        <authorList>
            <person name="Huang X.-X."/>
            <person name="Xu L."/>
            <person name="Sun J.-Q."/>
        </authorList>
    </citation>
    <scope>NUCLEOTIDE SEQUENCE [LARGE SCALE GENOMIC DNA]</scope>
    <source>
        <strain evidence="3 4">SJ-16</strain>
    </source>
</reference>
<dbReference type="Gene3D" id="3.40.30.10">
    <property type="entry name" value="Glutaredoxin"/>
    <property type="match status" value="1"/>
</dbReference>
<sequence length="204" mass="21778">MLLPVLAALLPVGAQDREPVENLDYVVIADGQPWEPLAGQVEVVEVFSYACVHCFHFERPLAAWRATQLQDVRVTPVPAAFAAADPFARGFFAAQAMGLAARTHRALFAAVHETGRLPRSGASPGAVADVYAEHGAGPQAAFLARMASPATDARLNAARAFAVRSGVEGTPTLIINGRYRVTARTPEDALAIAGWLVARERARR</sequence>
<dbReference type="SUPFAM" id="SSF52833">
    <property type="entry name" value="Thioredoxin-like"/>
    <property type="match status" value="1"/>
</dbReference>
<keyword evidence="1" id="KW-0732">Signal</keyword>
<evidence type="ECO:0000313" key="4">
    <source>
        <dbReference type="Proteomes" id="UP000589896"/>
    </source>
</evidence>
<protein>
    <submittedName>
        <fullName evidence="3">Thiol:disulfide interchange protein DsbA/DsbL</fullName>
    </submittedName>
</protein>
<evidence type="ECO:0000259" key="2">
    <source>
        <dbReference type="Pfam" id="PF13462"/>
    </source>
</evidence>
<name>A0A7Z0QMR6_9GAMM</name>
<dbReference type="InterPro" id="IPR012336">
    <property type="entry name" value="Thioredoxin-like_fold"/>
</dbReference>
<proteinExistence type="predicted"/>
<dbReference type="PANTHER" id="PTHR35891:SF2">
    <property type="entry name" value="THIOL:DISULFIDE INTERCHANGE PROTEIN DSBA"/>
    <property type="match status" value="1"/>
</dbReference>
<dbReference type="InterPro" id="IPR023205">
    <property type="entry name" value="DsbA/DsbL"/>
</dbReference>